<name>A0A2T6C5S9_9FLAO</name>
<dbReference type="OrthoDB" id="1430009at2"/>
<proteinExistence type="predicted"/>
<evidence type="ECO:0000313" key="3">
    <source>
        <dbReference type="Proteomes" id="UP000244090"/>
    </source>
</evidence>
<dbReference type="AlphaFoldDB" id="A0A2T6C5S9"/>
<protein>
    <submittedName>
        <fullName evidence="2">Uncharacterized protein</fullName>
    </submittedName>
</protein>
<comment type="caution">
    <text evidence="2">The sequence shown here is derived from an EMBL/GenBank/DDBJ whole genome shotgun (WGS) entry which is preliminary data.</text>
</comment>
<reference evidence="2 3" key="1">
    <citation type="submission" date="2018-04" db="EMBL/GenBank/DDBJ databases">
        <title>Genomic Encyclopedia of Archaeal and Bacterial Type Strains, Phase II (KMG-II): from individual species to whole genera.</title>
        <authorList>
            <person name="Goeker M."/>
        </authorList>
    </citation>
    <scope>NUCLEOTIDE SEQUENCE [LARGE SCALE GENOMIC DNA]</scope>
    <source>
        <strain evidence="2 3">DSM 25731</strain>
    </source>
</reference>
<keyword evidence="3" id="KW-1185">Reference proteome</keyword>
<dbReference type="EMBL" id="QBKT01000001">
    <property type="protein sequence ID" value="PTX63653.1"/>
    <property type="molecule type" value="Genomic_DNA"/>
</dbReference>
<feature type="chain" id="PRO_5015710941" evidence="1">
    <location>
        <begin position="21"/>
        <end position="179"/>
    </location>
</feature>
<sequence length="179" mass="20126">MKTGILFVIFCVLISHSTFAQKQVYSLKVSPNSTTSYEGNLSSGEKIPDLSWAANSSVACFPATQNQKFTGNHVLYSTMIPKYSEMFITVIPKNKKHNFSLYAYIVGETNEAVPPNLNSCITCEADYKWDRKWRGKTQDHSRKVRINAINRSYKVVIGVVGAEGLTEGDYELKIEVKSR</sequence>
<gene>
    <name evidence="2" type="ORF">C8N46_101255</name>
</gene>
<keyword evidence="1" id="KW-0732">Signal</keyword>
<evidence type="ECO:0000313" key="2">
    <source>
        <dbReference type="EMBL" id="PTX63653.1"/>
    </source>
</evidence>
<dbReference type="Proteomes" id="UP000244090">
    <property type="component" value="Unassembled WGS sequence"/>
</dbReference>
<feature type="signal peptide" evidence="1">
    <location>
        <begin position="1"/>
        <end position="20"/>
    </location>
</feature>
<accession>A0A2T6C5S9</accession>
<organism evidence="2 3">
    <name type="scientific">Kordia periserrulae</name>
    <dbReference type="NCBI Taxonomy" id="701523"/>
    <lineage>
        <taxon>Bacteria</taxon>
        <taxon>Pseudomonadati</taxon>
        <taxon>Bacteroidota</taxon>
        <taxon>Flavobacteriia</taxon>
        <taxon>Flavobacteriales</taxon>
        <taxon>Flavobacteriaceae</taxon>
        <taxon>Kordia</taxon>
    </lineage>
</organism>
<dbReference type="RefSeq" id="WP_108113040.1">
    <property type="nucleotide sequence ID" value="NZ_QBKT01000001.1"/>
</dbReference>
<evidence type="ECO:0000256" key="1">
    <source>
        <dbReference type="SAM" id="SignalP"/>
    </source>
</evidence>